<protein>
    <submittedName>
        <fullName evidence="1">Uncharacterized protein</fullName>
    </submittedName>
</protein>
<keyword evidence="2" id="KW-1185">Reference proteome</keyword>
<dbReference type="EMBL" id="LXQA010257274">
    <property type="protein sequence ID" value="MCI38573.1"/>
    <property type="molecule type" value="Genomic_DNA"/>
</dbReference>
<dbReference type="Proteomes" id="UP000265520">
    <property type="component" value="Unassembled WGS sequence"/>
</dbReference>
<organism evidence="1 2">
    <name type="scientific">Trifolium medium</name>
    <dbReference type="NCBI Taxonomy" id="97028"/>
    <lineage>
        <taxon>Eukaryota</taxon>
        <taxon>Viridiplantae</taxon>
        <taxon>Streptophyta</taxon>
        <taxon>Embryophyta</taxon>
        <taxon>Tracheophyta</taxon>
        <taxon>Spermatophyta</taxon>
        <taxon>Magnoliopsida</taxon>
        <taxon>eudicotyledons</taxon>
        <taxon>Gunneridae</taxon>
        <taxon>Pentapetalae</taxon>
        <taxon>rosids</taxon>
        <taxon>fabids</taxon>
        <taxon>Fabales</taxon>
        <taxon>Fabaceae</taxon>
        <taxon>Papilionoideae</taxon>
        <taxon>50 kb inversion clade</taxon>
        <taxon>NPAAA clade</taxon>
        <taxon>Hologalegina</taxon>
        <taxon>IRL clade</taxon>
        <taxon>Trifolieae</taxon>
        <taxon>Trifolium</taxon>
    </lineage>
</organism>
<sequence>MLFVDEDGNEILYLGLHYPINYHQKKLDNPDCYILPGLFSEGEKPDYLPIEFIVVSDQHGGIEIVEQSALHYTWEQCVSQNFADGKGALVS</sequence>
<dbReference type="AlphaFoldDB" id="A0A392RPN4"/>
<evidence type="ECO:0000313" key="2">
    <source>
        <dbReference type="Proteomes" id="UP000265520"/>
    </source>
</evidence>
<evidence type="ECO:0000313" key="1">
    <source>
        <dbReference type="EMBL" id="MCI38573.1"/>
    </source>
</evidence>
<name>A0A392RPN4_9FABA</name>
<comment type="caution">
    <text evidence="1">The sequence shown here is derived from an EMBL/GenBank/DDBJ whole genome shotgun (WGS) entry which is preliminary data.</text>
</comment>
<reference evidence="1 2" key="1">
    <citation type="journal article" date="2018" name="Front. Plant Sci.">
        <title>Red Clover (Trifolium pratense) and Zigzag Clover (T. medium) - A Picture of Genomic Similarities and Differences.</title>
        <authorList>
            <person name="Dluhosova J."/>
            <person name="Istvanek J."/>
            <person name="Nedelnik J."/>
            <person name="Repkova J."/>
        </authorList>
    </citation>
    <scope>NUCLEOTIDE SEQUENCE [LARGE SCALE GENOMIC DNA]</scope>
    <source>
        <strain evidence="2">cv. 10/8</strain>
        <tissue evidence="1">Leaf</tissue>
    </source>
</reference>
<proteinExistence type="predicted"/>
<accession>A0A392RPN4</accession>